<dbReference type="InterPro" id="IPR018484">
    <property type="entry name" value="FGGY_N"/>
</dbReference>
<proteinExistence type="inferred from homology"/>
<dbReference type="PANTHER" id="PTHR43095:SF5">
    <property type="entry name" value="XYLULOSE KINASE"/>
    <property type="match status" value="1"/>
</dbReference>
<dbReference type="Proteomes" id="UP001589609">
    <property type="component" value="Unassembled WGS sequence"/>
</dbReference>
<comment type="caution">
    <text evidence="13">The sequence shown here is derived from an EMBL/GenBank/DDBJ whole genome shotgun (WGS) entry which is preliminary data.</text>
</comment>
<evidence type="ECO:0000313" key="14">
    <source>
        <dbReference type="Proteomes" id="UP001589609"/>
    </source>
</evidence>
<keyword evidence="2 8" id="KW-0859">Xylose metabolism</keyword>
<dbReference type="RefSeq" id="WP_379948937.1">
    <property type="nucleotide sequence ID" value="NZ_JBHMAF010000038.1"/>
</dbReference>
<dbReference type="EMBL" id="JBHMAF010000038">
    <property type="protein sequence ID" value="MFB9758645.1"/>
    <property type="molecule type" value="Genomic_DNA"/>
</dbReference>
<reference evidence="13 14" key="1">
    <citation type="submission" date="2024-09" db="EMBL/GenBank/DDBJ databases">
        <authorList>
            <person name="Sun Q."/>
            <person name="Mori K."/>
        </authorList>
    </citation>
    <scope>NUCLEOTIDE SEQUENCE [LARGE SCALE GENOMIC DNA]</scope>
    <source>
        <strain evidence="13 14">JCM 11201</strain>
    </source>
</reference>
<keyword evidence="6 8" id="KW-0067">ATP-binding</keyword>
<feature type="domain" description="Carbohydrate kinase FGGY N-terminal" evidence="11">
    <location>
        <begin position="3"/>
        <end position="247"/>
    </location>
</feature>
<dbReference type="PROSITE" id="PS00445">
    <property type="entry name" value="FGGY_KINASES_2"/>
    <property type="match status" value="1"/>
</dbReference>
<keyword evidence="5 8" id="KW-0418">Kinase</keyword>
<evidence type="ECO:0000256" key="1">
    <source>
        <dbReference type="ARBA" id="ARBA00009156"/>
    </source>
</evidence>
<dbReference type="CDD" id="cd07808">
    <property type="entry name" value="ASKHA_NBD_FGGY_EcXK-like"/>
    <property type="match status" value="1"/>
</dbReference>
<gene>
    <name evidence="8 10 13" type="primary">xylB</name>
    <name evidence="13" type="ORF">ACFFMS_09045</name>
</gene>
<evidence type="ECO:0000256" key="9">
    <source>
        <dbReference type="RuleBase" id="RU003733"/>
    </source>
</evidence>
<dbReference type="PANTHER" id="PTHR43095">
    <property type="entry name" value="SUGAR KINASE"/>
    <property type="match status" value="1"/>
</dbReference>
<evidence type="ECO:0000313" key="13">
    <source>
        <dbReference type="EMBL" id="MFB9758645.1"/>
    </source>
</evidence>
<evidence type="ECO:0000256" key="4">
    <source>
        <dbReference type="ARBA" id="ARBA00022741"/>
    </source>
</evidence>
<dbReference type="InterPro" id="IPR050406">
    <property type="entry name" value="FGGY_Carb_Kinase"/>
</dbReference>
<sequence>MSYLIGIDLGTSSVKAIVMDVEGDVIAHAQESYSIQVPEIGYAEQSPNVWWSATVNVLRTILEKEHVDPALIGGIGLSGQMHGLVLVDHKGEVVRPAIIWSDQRSKTQVEKINQLIQQEQVIDSMMNSVSTGFAISSLLWVKENEPENYAKAATILLPKDYIRYRLTGELAVEVTDASSTLAFDVAKRKWATSLINKLGIKENLFPPCYEPYEVAGEITTCAAEETGLQKGIPVVFGGGDQFMQAVGNGIVFPGIVSSNIGTGGQIAVMAEKPVYDPQLRTNTFCHIHPDTWNIQGSSLNSGLSLSWLKSNVLRANDFQTLTKMAETIAPGSEGLIFLPYLTGERTPHLDPNAKGIFFGLTLKHRDDHLVRAVMEGVTYSLRDSLEIIESLGIHANRVIASGGGAKSRLWLQIQADIFNKPVYTTKTNEEACVGAAIIAGVGVGIYPSLEEACKKLISFHSEIVEPIRENVEIYSHYYELFKELYKRNRDLFVFV</sequence>
<protein>
    <recommendedName>
        <fullName evidence="8 10">Xylulose kinase</fullName>
        <shortName evidence="8 10">Xylulokinase</shortName>
        <ecNumber evidence="8 10">2.7.1.17</ecNumber>
    </recommendedName>
</protein>
<dbReference type="Gene3D" id="3.30.420.40">
    <property type="match status" value="2"/>
</dbReference>
<dbReference type="Pfam" id="PF00370">
    <property type="entry name" value="FGGY_N"/>
    <property type="match status" value="1"/>
</dbReference>
<organism evidence="13 14">
    <name type="scientific">Ectobacillus funiculus</name>
    <dbReference type="NCBI Taxonomy" id="137993"/>
    <lineage>
        <taxon>Bacteria</taxon>
        <taxon>Bacillati</taxon>
        <taxon>Bacillota</taxon>
        <taxon>Bacilli</taxon>
        <taxon>Bacillales</taxon>
        <taxon>Bacillaceae</taxon>
        <taxon>Ectobacillus</taxon>
    </lineage>
</organism>
<feature type="binding site" evidence="8">
    <location>
        <begin position="81"/>
        <end position="82"/>
    </location>
    <ligand>
        <name>substrate</name>
    </ligand>
</feature>
<dbReference type="InterPro" id="IPR043129">
    <property type="entry name" value="ATPase_NBD"/>
</dbReference>
<feature type="active site" description="Proton acceptor" evidence="8">
    <location>
        <position position="240"/>
    </location>
</feature>
<dbReference type="InterPro" id="IPR018485">
    <property type="entry name" value="FGGY_C"/>
</dbReference>
<name>A0ABV5WE62_9BACI</name>
<dbReference type="SUPFAM" id="SSF53067">
    <property type="entry name" value="Actin-like ATPase domain"/>
    <property type="match status" value="2"/>
</dbReference>
<keyword evidence="3 8" id="KW-0808">Transferase</keyword>
<keyword evidence="4 8" id="KW-0547">Nucleotide-binding</keyword>
<keyword evidence="14" id="KW-1185">Reference proteome</keyword>
<dbReference type="InterPro" id="IPR000577">
    <property type="entry name" value="Carb_kinase_FGGY"/>
</dbReference>
<evidence type="ECO:0000256" key="6">
    <source>
        <dbReference type="ARBA" id="ARBA00022840"/>
    </source>
</evidence>
<accession>A0ABV5WE62</accession>
<evidence type="ECO:0000256" key="5">
    <source>
        <dbReference type="ARBA" id="ARBA00022777"/>
    </source>
</evidence>
<evidence type="ECO:0000256" key="8">
    <source>
        <dbReference type="HAMAP-Rule" id="MF_02220"/>
    </source>
</evidence>
<dbReference type="HAMAP" id="MF_02220">
    <property type="entry name" value="XylB"/>
    <property type="match status" value="1"/>
</dbReference>
<comment type="function">
    <text evidence="8">Catalyzes the phosphorylation of D-xylulose to D-xylulose 5-phosphate.</text>
</comment>
<feature type="site" description="Important for activity" evidence="8">
    <location>
        <position position="8"/>
    </location>
</feature>
<comment type="similarity">
    <text evidence="1 8 9">Belongs to the FGGY kinase family.</text>
</comment>
<dbReference type="InterPro" id="IPR018483">
    <property type="entry name" value="Carb_kinase_FGGY_CS"/>
</dbReference>
<dbReference type="InterPro" id="IPR006000">
    <property type="entry name" value="Xylulokinase"/>
</dbReference>
<evidence type="ECO:0000256" key="2">
    <source>
        <dbReference type="ARBA" id="ARBA00022629"/>
    </source>
</evidence>
<keyword evidence="7 8" id="KW-0119">Carbohydrate metabolism</keyword>
<dbReference type="GO" id="GO:0004856">
    <property type="term" value="F:D-xylulokinase activity"/>
    <property type="evidence" value="ECO:0007669"/>
    <property type="project" value="UniProtKB-EC"/>
</dbReference>
<dbReference type="EC" id="2.7.1.17" evidence="8 10"/>
<evidence type="ECO:0000259" key="12">
    <source>
        <dbReference type="Pfam" id="PF02782"/>
    </source>
</evidence>
<dbReference type="NCBIfam" id="TIGR01312">
    <property type="entry name" value="XylB"/>
    <property type="match status" value="1"/>
</dbReference>
<dbReference type="PIRSF" id="PIRSF000538">
    <property type="entry name" value="GlpK"/>
    <property type="match status" value="1"/>
</dbReference>
<evidence type="ECO:0000256" key="10">
    <source>
        <dbReference type="RuleBase" id="RU364073"/>
    </source>
</evidence>
<evidence type="ECO:0000259" key="11">
    <source>
        <dbReference type="Pfam" id="PF00370"/>
    </source>
</evidence>
<evidence type="ECO:0000256" key="3">
    <source>
        <dbReference type="ARBA" id="ARBA00022679"/>
    </source>
</evidence>
<comment type="catalytic activity">
    <reaction evidence="8 10">
        <text>D-xylulose + ATP = D-xylulose 5-phosphate + ADP + H(+)</text>
        <dbReference type="Rhea" id="RHEA:10964"/>
        <dbReference type="ChEBI" id="CHEBI:15378"/>
        <dbReference type="ChEBI" id="CHEBI:17140"/>
        <dbReference type="ChEBI" id="CHEBI:30616"/>
        <dbReference type="ChEBI" id="CHEBI:57737"/>
        <dbReference type="ChEBI" id="CHEBI:456216"/>
        <dbReference type="EC" id="2.7.1.17"/>
    </reaction>
</comment>
<feature type="domain" description="Carbohydrate kinase FGGY C-terminal" evidence="12">
    <location>
        <begin position="259"/>
        <end position="441"/>
    </location>
</feature>
<evidence type="ECO:0000256" key="7">
    <source>
        <dbReference type="ARBA" id="ARBA00023277"/>
    </source>
</evidence>
<dbReference type="Pfam" id="PF02782">
    <property type="entry name" value="FGGY_C"/>
    <property type="match status" value="1"/>
</dbReference>